<dbReference type="InterPro" id="IPR051637">
    <property type="entry name" value="Ank_repeat_dom-contain_49"/>
</dbReference>
<dbReference type="InterPro" id="IPR036770">
    <property type="entry name" value="Ankyrin_rpt-contain_sf"/>
</dbReference>
<keyword evidence="2" id="KW-0040">ANK repeat</keyword>
<name>A0A6G6AC62_9VIRU</name>
<dbReference type="PANTHER" id="PTHR24180:SF45">
    <property type="entry name" value="POLY [ADP-RIBOSE] POLYMERASE TANKYRASE"/>
    <property type="match status" value="1"/>
</dbReference>
<sequence length="318" mass="37877">MDKYEFMFTDYNPDKIYNTPLVVDPCGTKLNKLMYLIFNKDKFPKNLILDYIKDHPEQINEVTYNNFTPLIFELSQINIFGYEYNHDLEIFECLLFNGADSNLKIDKLSPLFLCIVNSSICYRYEFIRLLLKYGANVNHKTVFASIIHKTVLCDYKILKLLLKYNPDINVIDIDGFTPLMLLFDILKKTQDENNINNINNITEKIKLLLEYNCDLFVKNNSGFNLFCKSQIEQDLYNKILEIEKYKTFIRIISNKIFKRSETILMAPGSFRYNLLLIKWNNYDYEYVNNHFPQIIDYFKICDVKDFDLKIFDALKYLN</sequence>
<dbReference type="PANTHER" id="PTHR24180">
    <property type="entry name" value="CYCLIN-DEPENDENT KINASE INHIBITOR 2C-RELATED"/>
    <property type="match status" value="1"/>
</dbReference>
<evidence type="ECO:0000256" key="1">
    <source>
        <dbReference type="ARBA" id="ARBA00022737"/>
    </source>
</evidence>
<evidence type="ECO:0000313" key="3">
    <source>
        <dbReference type="EMBL" id="QID06414.1"/>
    </source>
</evidence>
<reference evidence="3" key="1">
    <citation type="submission" date="2019-07" db="EMBL/GenBank/DDBJ databases">
        <title>The discovery of a new lineage B mimivirus raises questions about particles surface fibrils.</title>
        <authorList>
            <person name="Silva L.K.S."/>
            <person name="Rodrigues R.A.L."/>
            <person name="Andrade A.C.S.P."/>
            <person name="Hikida H."/>
            <person name="Andreani J."/>
            <person name="Levasseur A."/>
            <person name="La Scola B."/>
            <person name="Abrahao J.S."/>
        </authorList>
    </citation>
    <scope>NUCLEOTIDE SEQUENCE</scope>
    <source>
        <strain evidence="3">B60</strain>
    </source>
</reference>
<dbReference type="SUPFAM" id="SSF48403">
    <property type="entry name" value="Ankyrin repeat"/>
    <property type="match status" value="1"/>
</dbReference>
<organism evidence="3">
    <name type="scientific">Borely moumouvirus</name>
    <dbReference type="NCBI Taxonomy" id="2712067"/>
    <lineage>
        <taxon>Viruses</taxon>
        <taxon>Varidnaviria</taxon>
        <taxon>Bamfordvirae</taxon>
        <taxon>Nucleocytoviricota</taxon>
        <taxon>Megaviricetes</taxon>
        <taxon>Imitervirales</taxon>
        <taxon>Mimiviridae</taxon>
        <taxon>Megamimivirinae</taxon>
        <taxon>Moumouvirus</taxon>
    </lineage>
</organism>
<dbReference type="InterPro" id="IPR002110">
    <property type="entry name" value="Ankyrin_rpt"/>
</dbReference>
<evidence type="ECO:0000256" key="2">
    <source>
        <dbReference type="ARBA" id="ARBA00023043"/>
    </source>
</evidence>
<protein>
    <submittedName>
        <fullName evidence="3">Ankyrin repeat-containing protein</fullName>
    </submittedName>
</protein>
<accession>A0A6G6AC62</accession>
<dbReference type="EMBL" id="MN175499">
    <property type="protein sequence ID" value="QID06414.1"/>
    <property type="molecule type" value="Genomic_DNA"/>
</dbReference>
<dbReference type="Gene3D" id="1.25.40.20">
    <property type="entry name" value="Ankyrin repeat-containing domain"/>
    <property type="match status" value="1"/>
</dbReference>
<dbReference type="Pfam" id="PF12796">
    <property type="entry name" value="Ank_2"/>
    <property type="match status" value="1"/>
</dbReference>
<keyword evidence="1" id="KW-0677">Repeat</keyword>
<proteinExistence type="predicted"/>
<dbReference type="SMART" id="SM00248">
    <property type="entry name" value="ANK"/>
    <property type="match status" value="4"/>
</dbReference>